<feature type="domain" description="HAMP" evidence="13">
    <location>
        <begin position="158"/>
        <end position="206"/>
    </location>
</feature>
<dbReference type="CDD" id="cd00082">
    <property type="entry name" value="HisKA"/>
    <property type="match status" value="1"/>
</dbReference>
<dbReference type="InterPro" id="IPR050980">
    <property type="entry name" value="2C_sensor_his_kinase"/>
</dbReference>
<comment type="caution">
    <text evidence="14">The sequence shown here is derived from an EMBL/GenBank/DDBJ whole genome shotgun (WGS) entry which is preliminary data.</text>
</comment>
<keyword evidence="5" id="KW-0597">Phosphoprotein</keyword>
<dbReference type="InterPro" id="IPR036097">
    <property type="entry name" value="HisK_dim/P_sf"/>
</dbReference>
<dbReference type="OrthoDB" id="9804645at2"/>
<dbReference type="CDD" id="cd06225">
    <property type="entry name" value="HAMP"/>
    <property type="match status" value="1"/>
</dbReference>
<dbReference type="SUPFAM" id="SSF55874">
    <property type="entry name" value="ATPase domain of HSP90 chaperone/DNA topoisomerase II/histidine kinase"/>
    <property type="match status" value="1"/>
</dbReference>
<dbReference type="Gene3D" id="1.10.287.130">
    <property type="match status" value="1"/>
</dbReference>
<dbReference type="Pfam" id="PF00512">
    <property type="entry name" value="HisKA"/>
    <property type="match status" value="1"/>
</dbReference>
<keyword evidence="6" id="KW-0808">Transferase</keyword>
<feature type="domain" description="Histidine kinase" evidence="12">
    <location>
        <begin position="214"/>
        <end position="429"/>
    </location>
</feature>
<dbReference type="GO" id="GO:0005886">
    <property type="term" value="C:plasma membrane"/>
    <property type="evidence" value="ECO:0007669"/>
    <property type="project" value="UniProtKB-SubCell"/>
</dbReference>
<evidence type="ECO:0000259" key="13">
    <source>
        <dbReference type="PROSITE" id="PS50885"/>
    </source>
</evidence>
<gene>
    <name evidence="14" type="ORF">HGR_11511</name>
</gene>
<dbReference type="Gene3D" id="3.30.565.10">
    <property type="entry name" value="Histidine kinase-like ATPase, C-terminal domain"/>
    <property type="match status" value="1"/>
</dbReference>
<dbReference type="AlphaFoldDB" id="F3KV17"/>
<accession>F3KV17</accession>
<dbReference type="PROSITE" id="PS50885">
    <property type="entry name" value="HAMP"/>
    <property type="match status" value="1"/>
</dbReference>
<dbReference type="GO" id="GO:0005524">
    <property type="term" value="F:ATP binding"/>
    <property type="evidence" value="ECO:0007669"/>
    <property type="project" value="UniProtKB-KW"/>
</dbReference>
<keyword evidence="7" id="KW-0547">Nucleotide-binding</keyword>
<dbReference type="SMART" id="SM00304">
    <property type="entry name" value="HAMP"/>
    <property type="match status" value="1"/>
</dbReference>
<evidence type="ECO:0000256" key="11">
    <source>
        <dbReference type="SAM" id="Phobius"/>
    </source>
</evidence>
<feature type="region of interest" description="Disordered" evidence="10">
    <location>
        <begin position="434"/>
        <end position="466"/>
    </location>
</feature>
<dbReference type="SMART" id="SM00388">
    <property type="entry name" value="HisKA"/>
    <property type="match status" value="1"/>
</dbReference>
<evidence type="ECO:0000256" key="4">
    <source>
        <dbReference type="ARBA" id="ARBA00022475"/>
    </source>
</evidence>
<dbReference type="STRING" id="887062.HGR_11511"/>
<dbReference type="SUPFAM" id="SSF47384">
    <property type="entry name" value="Homodimeric domain of signal transducing histidine kinase"/>
    <property type="match status" value="1"/>
</dbReference>
<comment type="subcellular location">
    <subcellularLocation>
        <location evidence="2">Cell membrane</location>
        <topology evidence="2">Multi-pass membrane protein</topology>
    </subcellularLocation>
</comment>
<dbReference type="Pfam" id="PF02518">
    <property type="entry name" value="HATPase_c"/>
    <property type="match status" value="1"/>
</dbReference>
<evidence type="ECO:0000256" key="9">
    <source>
        <dbReference type="ARBA" id="ARBA00022840"/>
    </source>
</evidence>
<protein>
    <recommendedName>
        <fullName evidence="3">histidine kinase</fullName>
        <ecNumber evidence="3">2.7.13.3</ecNumber>
    </recommendedName>
</protein>
<dbReference type="PROSITE" id="PS50109">
    <property type="entry name" value="HIS_KIN"/>
    <property type="match status" value="1"/>
</dbReference>
<dbReference type="Proteomes" id="UP000016368">
    <property type="component" value="Unassembled WGS sequence"/>
</dbReference>
<dbReference type="InterPro" id="IPR004358">
    <property type="entry name" value="Sig_transdc_His_kin-like_C"/>
</dbReference>
<dbReference type="InterPro" id="IPR005467">
    <property type="entry name" value="His_kinase_dom"/>
</dbReference>
<dbReference type="GO" id="GO:0000155">
    <property type="term" value="F:phosphorelay sensor kinase activity"/>
    <property type="evidence" value="ECO:0007669"/>
    <property type="project" value="InterPro"/>
</dbReference>
<dbReference type="RefSeq" id="WP_006298377.1">
    <property type="nucleotide sequence ID" value="NZ_AEGR01000068.1"/>
</dbReference>
<evidence type="ECO:0000256" key="8">
    <source>
        <dbReference type="ARBA" id="ARBA00022777"/>
    </source>
</evidence>
<evidence type="ECO:0000259" key="12">
    <source>
        <dbReference type="PROSITE" id="PS50109"/>
    </source>
</evidence>
<dbReference type="InterPro" id="IPR003660">
    <property type="entry name" value="HAMP_dom"/>
</dbReference>
<dbReference type="EC" id="2.7.13.3" evidence="3"/>
<keyword evidence="4" id="KW-1003">Cell membrane</keyword>
<feature type="transmembrane region" description="Helical" evidence="11">
    <location>
        <begin position="7"/>
        <end position="27"/>
    </location>
</feature>
<dbReference type="PANTHER" id="PTHR44936">
    <property type="entry name" value="SENSOR PROTEIN CREC"/>
    <property type="match status" value="1"/>
</dbReference>
<evidence type="ECO:0000256" key="5">
    <source>
        <dbReference type="ARBA" id="ARBA00022553"/>
    </source>
</evidence>
<feature type="transmembrane region" description="Helical" evidence="11">
    <location>
        <begin position="135"/>
        <end position="155"/>
    </location>
</feature>
<dbReference type="InterPro" id="IPR003661">
    <property type="entry name" value="HisK_dim/P_dom"/>
</dbReference>
<dbReference type="EMBL" id="AEGR01000068">
    <property type="protein sequence ID" value="EGI76393.1"/>
    <property type="molecule type" value="Genomic_DNA"/>
</dbReference>
<sequence>MLRSLIKLYLFVMLGGGASIVFINHAFPQLFHEYATDEVRENFKPYAFAMAYYLQQHPDTQREAALATLKQHGGSGFGLHALQDVAPRLDADQLNDLRDGKLVLSLDAEEYYLPLPDGIIAHAPLDTQAMNGIEALAYGLLALATLLSVLLWVFYHWRDLRKLQDAAQAFGVGRLSTRVQLSRRSNIYDLSRQFNEMAGQIEASIQQQRDLMHGISHELKTPLARLEFGLALLDSPQASERERERQLALRKDVRELDELVTELLTLSRLEQGVGQAVLTWVTVAELIDSVVADVAHDIAERALHLSVHVNGAPEQHVCDARLVARALLNLLRNSMRYARRTILLRAEAGAAGALRLSVEDDGPGIPPDARVRVFEPFYRQDASRDRHTGGFGLGLSIVRRVALVHGGDVVLEESTNGGARFVVTLPEAVAHDRWHQTVSQDSDPPHVEAGVSSAGPRAPEQMRERR</sequence>
<dbReference type="InterPro" id="IPR003594">
    <property type="entry name" value="HATPase_dom"/>
</dbReference>
<organism evidence="14 15">
    <name type="scientific">Hylemonella gracilis ATCC 19624</name>
    <dbReference type="NCBI Taxonomy" id="887062"/>
    <lineage>
        <taxon>Bacteria</taxon>
        <taxon>Pseudomonadati</taxon>
        <taxon>Pseudomonadota</taxon>
        <taxon>Betaproteobacteria</taxon>
        <taxon>Burkholderiales</taxon>
        <taxon>Comamonadaceae</taxon>
        <taxon>Hylemonella</taxon>
    </lineage>
</organism>
<keyword evidence="11" id="KW-0812">Transmembrane</keyword>
<keyword evidence="8 14" id="KW-0418">Kinase</keyword>
<dbReference type="Gene3D" id="6.10.340.10">
    <property type="match status" value="1"/>
</dbReference>
<keyword evidence="15" id="KW-1185">Reference proteome</keyword>
<evidence type="ECO:0000256" key="3">
    <source>
        <dbReference type="ARBA" id="ARBA00012438"/>
    </source>
</evidence>
<name>F3KV17_9BURK</name>
<dbReference type="Pfam" id="PF00672">
    <property type="entry name" value="HAMP"/>
    <property type="match status" value="1"/>
</dbReference>
<dbReference type="PRINTS" id="PR00344">
    <property type="entry name" value="BCTRLSENSOR"/>
</dbReference>
<dbReference type="eggNOG" id="COG2205">
    <property type="taxonomic scope" value="Bacteria"/>
</dbReference>
<evidence type="ECO:0000256" key="6">
    <source>
        <dbReference type="ARBA" id="ARBA00022679"/>
    </source>
</evidence>
<proteinExistence type="predicted"/>
<evidence type="ECO:0000256" key="7">
    <source>
        <dbReference type="ARBA" id="ARBA00022741"/>
    </source>
</evidence>
<evidence type="ECO:0000256" key="1">
    <source>
        <dbReference type="ARBA" id="ARBA00000085"/>
    </source>
</evidence>
<dbReference type="PANTHER" id="PTHR44936:SF10">
    <property type="entry name" value="SENSOR PROTEIN RSTB"/>
    <property type="match status" value="1"/>
</dbReference>
<dbReference type="InterPro" id="IPR036890">
    <property type="entry name" value="HATPase_C_sf"/>
</dbReference>
<evidence type="ECO:0000313" key="14">
    <source>
        <dbReference type="EMBL" id="EGI76393.1"/>
    </source>
</evidence>
<reference evidence="14 15" key="1">
    <citation type="journal article" date="2011" name="EMBO J.">
        <title>Structural diversity of bacterial flagellar motors.</title>
        <authorList>
            <person name="Chen S."/>
            <person name="Beeby M."/>
            <person name="Murphy G.E."/>
            <person name="Leadbetter J.R."/>
            <person name="Hendrixson D.R."/>
            <person name="Briegel A."/>
            <person name="Li Z."/>
            <person name="Shi J."/>
            <person name="Tocheva E.I."/>
            <person name="Muller A."/>
            <person name="Dobro M.J."/>
            <person name="Jensen G.J."/>
        </authorList>
    </citation>
    <scope>NUCLEOTIDE SEQUENCE [LARGE SCALE GENOMIC DNA]</scope>
    <source>
        <strain evidence="14 15">ATCC 19624</strain>
    </source>
</reference>
<dbReference type="SMART" id="SM00387">
    <property type="entry name" value="HATPase_c"/>
    <property type="match status" value="1"/>
</dbReference>
<evidence type="ECO:0000313" key="15">
    <source>
        <dbReference type="Proteomes" id="UP000016368"/>
    </source>
</evidence>
<keyword evidence="9" id="KW-0067">ATP-binding</keyword>
<keyword evidence="11" id="KW-0472">Membrane</keyword>
<keyword evidence="11" id="KW-1133">Transmembrane helix</keyword>
<evidence type="ECO:0000256" key="2">
    <source>
        <dbReference type="ARBA" id="ARBA00004651"/>
    </source>
</evidence>
<evidence type="ECO:0000256" key="10">
    <source>
        <dbReference type="SAM" id="MobiDB-lite"/>
    </source>
</evidence>
<comment type="catalytic activity">
    <reaction evidence="1">
        <text>ATP + protein L-histidine = ADP + protein N-phospho-L-histidine.</text>
        <dbReference type="EC" id="2.7.13.3"/>
    </reaction>
</comment>